<feature type="domain" description="ABC transporter" evidence="2">
    <location>
        <begin position="18"/>
        <end position="233"/>
    </location>
</feature>
<dbReference type="InterPro" id="IPR027417">
    <property type="entry name" value="P-loop_NTPase"/>
</dbReference>
<reference evidence="3" key="1">
    <citation type="submission" date="2014-07" db="EMBL/GenBank/DDBJ databases">
        <title>Methanogenic archaea and the global carbon cycle.</title>
        <authorList>
            <person name="Henriksen J.R."/>
            <person name="Luke J."/>
            <person name="Reinhart S."/>
            <person name="Benedict M.N."/>
            <person name="Youngblut N.D."/>
            <person name="Metcalf M.E."/>
            <person name="Whitaker R.J."/>
            <person name="Metcalf W.W."/>
        </authorList>
    </citation>
    <scope>NUCLEOTIDE SEQUENCE [LARGE SCALE GENOMIC DNA]</scope>
    <source>
        <strain evidence="3">3</strain>
    </source>
</reference>
<evidence type="ECO:0000259" key="2">
    <source>
        <dbReference type="PROSITE" id="PS50893"/>
    </source>
</evidence>
<evidence type="ECO:0000313" key="3">
    <source>
        <dbReference type="EMBL" id="AKB83764.1"/>
    </source>
</evidence>
<sequence>MGKGDVNIIKNSLPEDGFPIVGISNESLEIPVLSDVDIKIERVELVDIMGSSGSGKSVLVNLIDCLDRPTEEQVLVKDRDLNRLSDQELVHFTKLEISFGSQIFNLAPHLTDLENVLLPTFANLKINIDQEGYAREPLEVTGPHNRIHHRLGELSRGKSKRISVACVLINDPVILLVNEPTGNLNARTGAEILRMCMDLNNDERTLVIITHYPEVTKYINRVVLVKDGIIKCN</sequence>
<dbReference type="RefSeq" id="WP_230627582.1">
    <property type="nucleotide sequence ID" value="NZ_CP009517.1"/>
</dbReference>
<dbReference type="PANTHER" id="PTHR42798:SF7">
    <property type="entry name" value="ALPHA-D-RIBOSE 1-METHYLPHOSPHONATE 5-TRIPHOSPHATE SYNTHASE SUBUNIT PHNL"/>
    <property type="match status" value="1"/>
</dbReference>
<accession>A0A0E3WXW2</accession>
<evidence type="ECO:0000313" key="4">
    <source>
        <dbReference type="Proteomes" id="UP000033066"/>
    </source>
</evidence>
<keyword evidence="4" id="KW-1185">Reference proteome</keyword>
<dbReference type="GeneID" id="24790842"/>
<dbReference type="GO" id="GO:0005524">
    <property type="term" value="F:ATP binding"/>
    <property type="evidence" value="ECO:0007669"/>
    <property type="project" value="UniProtKB-KW"/>
</dbReference>
<evidence type="ECO:0000256" key="1">
    <source>
        <dbReference type="ARBA" id="ARBA00005417"/>
    </source>
</evidence>
<dbReference type="SUPFAM" id="SSF52540">
    <property type="entry name" value="P-loop containing nucleoside triphosphate hydrolases"/>
    <property type="match status" value="1"/>
</dbReference>
<dbReference type="PANTHER" id="PTHR42798">
    <property type="entry name" value="LIPOPROTEIN-RELEASING SYSTEM ATP-BINDING PROTEIN LOLD"/>
    <property type="match status" value="1"/>
</dbReference>
<dbReference type="KEGG" id="mbak:MSBR3_3186"/>
<dbReference type="STRING" id="1434107.MSBR3_3186"/>
<dbReference type="EMBL" id="CP009517">
    <property type="protein sequence ID" value="AKB83764.1"/>
    <property type="molecule type" value="Genomic_DNA"/>
</dbReference>
<dbReference type="HOGENOM" id="CLU_000604_1_22_2"/>
<protein>
    <submittedName>
        <fullName evidence="3">ABC transporter, ATP-binding protein</fullName>
    </submittedName>
</protein>
<name>A0A0E3WXW2_METBA</name>
<dbReference type="Gene3D" id="3.40.50.300">
    <property type="entry name" value="P-loop containing nucleotide triphosphate hydrolases"/>
    <property type="match status" value="1"/>
</dbReference>
<dbReference type="AlphaFoldDB" id="A0A0E3WXW2"/>
<gene>
    <name evidence="3" type="ORF">MSBR3_3186</name>
</gene>
<dbReference type="PATRIC" id="fig|1434107.4.peg.4021"/>
<dbReference type="Proteomes" id="UP000033066">
    <property type="component" value="Chromosome"/>
</dbReference>
<keyword evidence="3" id="KW-0547">Nucleotide-binding</keyword>
<organism evidence="3 4">
    <name type="scientific">Methanosarcina barkeri 3</name>
    <dbReference type="NCBI Taxonomy" id="1434107"/>
    <lineage>
        <taxon>Archaea</taxon>
        <taxon>Methanobacteriati</taxon>
        <taxon>Methanobacteriota</taxon>
        <taxon>Stenosarchaea group</taxon>
        <taxon>Methanomicrobia</taxon>
        <taxon>Methanosarcinales</taxon>
        <taxon>Methanosarcinaceae</taxon>
        <taxon>Methanosarcina</taxon>
    </lineage>
</organism>
<dbReference type="PROSITE" id="PS50893">
    <property type="entry name" value="ABC_TRANSPORTER_2"/>
    <property type="match status" value="1"/>
</dbReference>
<dbReference type="Pfam" id="PF00005">
    <property type="entry name" value="ABC_tran"/>
    <property type="match status" value="1"/>
</dbReference>
<dbReference type="InterPro" id="IPR003439">
    <property type="entry name" value="ABC_transporter-like_ATP-bd"/>
</dbReference>
<proteinExistence type="inferred from homology"/>
<keyword evidence="3" id="KW-0067">ATP-binding</keyword>
<comment type="similarity">
    <text evidence="1">Belongs to the ABC transporter superfamily.</text>
</comment>
<dbReference type="GO" id="GO:0016887">
    <property type="term" value="F:ATP hydrolysis activity"/>
    <property type="evidence" value="ECO:0007669"/>
    <property type="project" value="InterPro"/>
</dbReference>